<sequence length="89" mass="9379">MYLGRVLGRVVCTQKDPQMQGVKLLIVTTIDADGKATGQPFIACDSTDAGNGETVFLCGGSEASLPFVKQRPPSDATILGIIDRIEGKP</sequence>
<dbReference type="PANTHER" id="PTHR36539">
    <property type="entry name" value="ETHANOLAMINE UTILIZATION PROTEIN EUTN"/>
    <property type="match status" value="1"/>
</dbReference>
<dbReference type="EMBL" id="QOQW01000001">
    <property type="protein sequence ID" value="RCK81487.1"/>
    <property type="molecule type" value="Genomic_DNA"/>
</dbReference>
<comment type="caution">
    <text evidence="3">The sequence shown here is derived from an EMBL/GenBank/DDBJ whole genome shotgun (WGS) entry which is preliminary data.</text>
</comment>
<name>A0A367ZUG4_9BACT</name>
<dbReference type="InterPro" id="IPR036677">
    <property type="entry name" value="EutN_CcmL_sf"/>
</dbReference>
<keyword evidence="2" id="KW-1283">Bacterial microcompartment</keyword>
<dbReference type="CDD" id="cd01614">
    <property type="entry name" value="EutN_CcmL"/>
    <property type="match status" value="1"/>
</dbReference>
<protein>
    <submittedName>
        <fullName evidence="3">Propanediol utilization polyhedral body protein PduN</fullName>
    </submittedName>
</protein>
<dbReference type="SUPFAM" id="SSF159133">
    <property type="entry name" value="EutN/CcmL-like"/>
    <property type="match status" value="1"/>
</dbReference>
<dbReference type="Pfam" id="PF03319">
    <property type="entry name" value="EutN_CcmL"/>
    <property type="match status" value="1"/>
</dbReference>
<accession>A0A367ZUG4</accession>
<comment type="subcellular location">
    <subcellularLocation>
        <location evidence="1">Bacterial microcompartment</location>
    </subcellularLocation>
</comment>
<organism evidence="3 4">
    <name type="scientific">Candidatus Ozemobacter sibiricus</name>
    <dbReference type="NCBI Taxonomy" id="2268124"/>
    <lineage>
        <taxon>Bacteria</taxon>
        <taxon>Candidatus Ozemobacteria</taxon>
        <taxon>Candidatus Ozemobacterales</taxon>
        <taxon>Candidatus Ozemobacteraceae</taxon>
        <taxon>Candidatus Ozemobacter</taxon>
    </lineage>
</organism>
<dbReference type="PROSITE" id="PS51932">
    <property type="entry name" value="BMV"/>
    <property type="match status" value="1"/>
</dbReference>
<gene>
    <name evidence="3" type="ORF">OZSIB_0621</name>
</gene>
<dbReference type="Gene3D" id="2.40.50.220">
    <property type="entry name" value="EutN/Ccml"/>
    <property type="match status" value="1"/>
</dbReference>
<evidence type="ECO:0000313" key="3">
    <source>
        <dbReference type="EMBL" id="RCK81487.1"/>
    </source>
</evidence>
<proteinExistence type="predicted"/>
<dbReference type="AlphaFoldDB" id="A0A367ZUG4"/>
<reference evidence="3 4" key="1">
    <citation type="submission" date="2018-05" db="EMBL/GenBank/DDBJ databases">
        <title>A metagenomic window into the 2 km-deep terrestrial subsurface aquifer revealed taxonomically and functionally diverse microbial community comprising novel uncultured bacterial lineages.</title>
        <authorList>
            <person name="Kadnikov V.V."/>
            <person name="Mardanov A.V."/>
            <person name="Beletsky A.V."/>
            <person name="Banks D."/>
            <person name="Pimenov N.V."/>
            <person name="Frank Y.A."/>
            <person name="Karnachuk O.V."/>
            <person name="Ravin N.V."/>
        </authorList>
    </citation>
    <scope>NUCLEOTIDE SEQUENCE [LARGE SCALE GENOMIC DNA]</scope>
    <source>
        <strain evidence="3">BY5</strain>
    </source>
</reference>
<dbReference type="PANTHER" id="PTHR36539:SF1">
    <property type="entry name" value="BACTERIAL MICROCOMPARTMENT SHELL VERTEX PROTEIN EUTN"/>
    <property type="match status" value="1"/>
</dbReference>
<evidence type="ECO:0000256" key="1">
    <source>
        <dbReference type="ARBA" id="ARBA00024322"/>
    </source>
</evidence>
<evidence type="ECO:0000256" key="2">
    <source>
        <dbReference type="ARBA" id="ARBA00024446"/>
    </source>
</evidence>
<dbReference type="Proteomes" id="UP000252355">
    <property type="component" value="Unassembled WGS sequence"/>
</dbReference>
<evidence type="ECO:0000313" key="4">
    <source>
        <dbReference type="Proteomes" id="UP000252355"/>
    </source>
</evidence>
<dbReference type="InterPro" id="IPR004992">
    <property type="entry name" value="EutN_CcmL"/>
</dbReference>
<dbReference type="GO" id="GO:0031469">
    <property type="term" value="C:bacterial microcompartment"/>
    <property type="evidence" value="ECO:0007669"/>
    <property type="project" value="UniProtKB-SubCell"/>
</dbReference>